<feature type="transmembrane region" description="Helical" evidence="1">
    <location>
        <begin position="59"/>
        <end position="83"/>
    </location>
</feature>
<keyword evidence="1" id="KW-0472">Membrane</keyword>
<accession>A0ABS7UUE5</accession>
<organism evidence="2 3">
    <name type="scientific">Metabacillus rhizolycopersici</name>
    <dbReference type="NCBI Taxonomy" id="2875709"/>
    <lineage>
        <taxon>Bacteria</taxon>
        <taxon>Bacillati</taxon>
        <taxon>Bacillota</taxon>
        <taxon>Bacilli</taxon>
        <taxon>Bacillales</taxon>
        <taxon>Bacillaceae</taxon>
        <taxon>Metabacillus</taxon>
    </lineage>
</organism>
<evidence type="ECO:0000313" key="2">
    <source>
        <dbReference type="EMBL" id="MBZ5751570.1"/>
    </source>
</evidence>
<protein>
    <submittedName>
        <fullName evidence="2">DUF4129 domain-containing protein</fullName>
    </submittedName>
</protein>
<dbReference type="RefSeq" id="WP_224139898.1">
    <property type="nucleotide sequence ID" value="NZ_JAIQUM010000035.1"/>
</dbReference>
<keyword evidence="3" id="KW-1185">Reference proteome</keyword>
<keyword evidence="1" id="KW-0812">Transmembrane</keyword>
<comment type="caution">
    <text evidence="2">The sequence shown here is derived from an EMBL/GenBank/DDBJ whole genome shotgun (WGS) entry which is preliminary data.</text>
</comment>
<evidence type="ECO:0000256" key="1">
    <source>
        <dbReference type="SAM" id="Phobius"/>
    </source>
</evidence>
<reference evidence="2" key="1">
    <citation type="submission" date="2024-05" db="EMBL/GenBank/DDBJ databases">
        <title>Metabacillus sp. nov., isolated from the rhizosphere soil of tomato plants.</title>
        <authorList>
            <person name="Ma R."/>
        </authorList>
    </citation>
    <scope>NUCLEOTIDE SEQUENCE</scope>
    <source>
        <strain evidence="2">DBTR6</strain>
    </source>
</reference>
<dbReference type="Proteomes" id="UP001165287">
    <property type="component" value="Unassembled WGS sequence"/>
</dbReference>
<proteinExistence type="predicted"/>
<gene>
    <name evidence="2" type="ORF">K9V48_15250</name>
</gene>
<sequence>MLNEDRARGELEEILNGREYKAYQEESKGLIQTWWEQLEEWFANLLDQLFPTIEISRDFSGTVLFIIIAVTLILLLLLTFFLIRNYKRKKPLHHNKPLQTMNEMHWTYDMHLTEATNRETMKEYTLATRHMFLALLLYFHEKEWLTARIWKTNWEYYDELKKVNQQWANQFYGLALIFDEVTYGERIVQQEEYIQFKNDAMKWLSYEQNLEARKKVKGKEE</sequence>
<evidence type="ECO:0000313" key="3">
    <source>
        <dbReference type="Proteomes" id="UP001165287"/>
    </source>
</evidence>
<dbReference type="EMBL" id="JAIQUM010000035">
    <property type="protein sequence ID" value="MBZ5751570.1"/>
    <property type="molecule type" value="Genomic_DNA"/>
</dbReference>
<name>A0ABS7UUE5_9BACI</name>
<keyword evidence="1" id="KW-1133">Transmembrane helix</keyword>